<evidence type="ECO:0000313" key="3">
    <source>
        <dbReference type="WBParaSite" id="SPAL_0001194000.1"/>
    </source>
</evidence>
<organism evidence="2 3">
    <name type="scientific">Strongyloides papillosus</name>
    <name type="common">Intestinal threadworm</name>
    <dbReference type="NCBI Taxonomy" id="174720"/>
    <lineage>
        <taxon>Eukaryota</taxon>
        <taxon>Metazoa</taxon>
        <taxon>Ecdysozoa</taxon>
        <taxon>Nematoda</taxon>
        <taxon>Chromadorea</taxon>
        <taxon>Rhabditida</taxon>
        <taxon>Tylenchina</taxon>
        <taxon>Panagrolaimomorpha</taxon>
        <taxon>Strongyloidoidea</taxon>
        <taxon>Strongyloididae</taxon>
        <taxon>Strongyloides</taxon>
    </lineage>
</organism>
<evidence type="ECO:0000313" key="2">
    <source>
        <dbReference type="Proteomes" id="UP000046392"/>
    </source>
</evidence>
<dbReference type="Proteomes" id="UP000046392">
    <property type="component" value="Unplaced"/>
</dbReference>
<feature type="coiled-coil region" evidence="1">
    <location>
        <begin position="230"/>
        <end position="268"/>
    </location>
</feature>
<protein>
    <submittedName>
        <fullName evidence="3">DDE_3 domain-containing protein</fullName>
    </submittedName>
</protein>
<name>A0A0N5C1S0_STREA</name>
<dbReference type="InterPro" id="IPR036397">
    <property type="entry name" value="RNaseH_sf"/>
</dbReference>
<proteinExistence type="predicted"/>
<keyword evidence="1" id="KW-0175">Coiled coil</keyword>
<dbReference type="STRING" id="174720.A0A0N5C1S0"/>
<dbReference type="PANTHER" id="PTHR47326">
    <property type="entry name" value="TRANSPOSABLE ELEMENT TC3 TRANSPOSASE-LIKE PROTEIN"/>
    <property type="match status" value="1"/>
</dbReference>
<accession>A0A0N5C1S0</accession>
<dbReference type="Gene3D" id="3.30.420.10">
    <property type="entry name" value="Ribonuclease H-like superfamily/Ribonuclease H"/>
    <property type="match status" value="1"/>
</dbReference>
<dbReference type="AlphaFoldDB" id="A0A0N5C1S0"/>
<dbReference type="GO" id="GO:0003676">
    <property type="term" value="F:nucleic acid binding"/>
    <property type="evidence" value="ECO:0007669"/>
    <property type="project" value="InterPro"/>
</dbReference>
<sequence length="288" mass="34370">MKAEIVMLFAKIDEAKEEVAAVLKSNLKTSVRRLSSITGSSISTMWRALKAMKFHPYRMLRVQKLETRDYEKSRKFCMEELKSIEENSCHLMNWMFSDEAHFHLDGGVNRHTFRMWSNENPKWVEKQALHSPRNHRSLLFEGNLTRDFYISLLQTQFWPEISNNGISERIVFMQDGSPPHYTKKVREWLDSNFQGRWIGRGSRSLVWPPRSPDLTPMDYFFWGYVKSLAYREKSTTLEELKEKIREAFEKVNDDKEMLERTFQNYERRLKMCLMKNSGHFENVVKNIF</sequence>
<keyword evidence="2" id="KW-1185">Reference proteome</keyword>
<reference evidence="3" key="1">
    <citation type="submission" date="2017-02" db="UniProtKB">
        <authorList>
            <consortium name="WormBaseParasite"/>
        </authorList>
    </citation>
    <scope>IDENTIFICATION</scope>
</reference>
<dbReference type="WBParaSite" id="SPAL_0001194000.1">
    <property type="protein sequence ID" value="SPAL_0001194000.1"/>
    <property type="gene ID" value="SPAL_0001194000"/>
</dbReference>
<dbReference type="PANTHER" id="PTHR47326:SF1">
    <property type="entry name" value="HTH PSQ-TYPE DOMAIN-CONTAINING PROTEIN"/>
    <property type="match status" value="1"/>
</dbReference>
<evidence type="ECO:0000256" key="1">
    <source>
        <dbReference type="SAM" id="Coils"/>
    </source>
</evidence>